<accession>A0A4Z1FTS4</accession>
<comment type="caution">
    <text evidence="2">The sequence shown here is derived from an EMBL/GenBank/DDBJ whole genome shotgun (WGS) entry which is preliminary data.</text>
</comment>
<name>A0A4Z1FTS4_9HELO</name>
<dbReference type="AlphaFoldDB" id="A0A4Z1FTS4"/>
<keyword evidence="3" id="KW-1185">Reference proteome</keyword>
<gene>
    <name evidence="2" type="ORF">BPAE_0034g00040</name>
</gene>
<feature type="compositionally biased region" description="Polar residues" evidence="1">
    <location>
        <begin position="1"/>
        <end position="15"/>
    </location>
</feature>
<organism evidence="2 3">
    <name type="scientific">Botrytis paeoniae</name>
    <dbReference type="NCBI Taxonomy" id="278948"/>
    <lineage>
        <taxon>Eukaryota</taxon>
        <taxon>Fungi</taxon>
        <taxon>Dikarya</taxon>
        <taxon>Ascomycota</taxon>
        <taxon>Pezizomycotina</taxon>
        <taxon>Leotiomycetes</taxon>
        <taxon>Helotiales</taxon>
        <taxon>Sclerotiniaceae</taxon>
        <taxon>Botrytis</taxon>
    </lineage>
</organism>
<feature type="region of interest" description="Disordered" evidence="1">
    <location>
        <begin position="1"/>
        <end position="38"/>
    </location>
</feature>
<evidence type="ECO:0000313" key="3">
    <source>
        <dbReference type="Proteomes" id="UP000297910"/>
    </source>
</evidence>
<sequence>MDPRESSSTTGNASGNRRGRESSANSGGRNPLGRSFNPALNLSAEQAGGKWQCQLPLPLPLALFSCGCWNEPNAVTCKAPEKNPFKPIDSTNPGGI</sequence>
<protein>
    <submittedName>
        <fullName evidence="2">Uncharacterized protein</fullName>
    </submittedName>
</protein>
<reference evidence="2 3" key="1">
    <citation type="submission" date="2017-12" db="EMBL/GenBank/DDBJ databases">
        <title>Comparative genomics of Botrytis spp.</title>
        <authorList>
            <person name="Valero-Jimenez C.A."/>
            <person name="Tapia P."/>
            <person name="Veloso J."/>
            <person name="Silva-Moreno E."/>
            <person name="Staats M."/>
            <person name="Valdes J.H."/>
            <person name="Van Kan J.A.L."/>
        </authorList>
    </citation>
    <scope>NUCLEOTIDE SEQUENCE [LARGE SCALE GENOMIC DNA]</scope>
    <source>
        <strain evidence="2 3">Bp0003</strain>
    </source>
</reference>
<dbReference type="EMBL" id="PQXI01000034">
    <property type="protein sequence ID" value="TGO27925.1"/>
    <property type="molecule type" value="Genomic_DNA"/>
</dbReference>
<evidence type="ECO:0000256" key="1">
    <source>
        <dbReference type="SAM" id="MobiDB-lite"/>
    </source>
</evidence>
<proteinExistence type="predicted"/>
<dbReference type="Proteomes" id="UP000297910">
    <property type="component" value="Unassembled WGS sequence"/>
</dbReference>
<evidence type="ECO:0000313" key="2">
    <source>
        <dbReference type="EMBL" id="TGO27925.1"/>
    </source>
</evidence>